<dbReference type="EMBL" id="JWZT01003985">
    <property type="protein sequence ID" value="KII65152.1"/>
    <property type="molecule type" value="Genomic_DNA"/>
</dbReference>
<proteinExistence type="predicted"/>
<evidence type="ECO:0000313" key="1">
    <source>
        <dbReference type="EMBL" id="KII65152.1"/>
    </source>
</evidence>
<protein>
    <submittedName>
        <fullName evidence="1">Uncharacterized protein</fullName>
    </submittedName>
</protein>
<name>A0A0C2MTZ1_THEKT</name>
<comment type="caution">
    <text evidence="1">The sequence shown here is derived from an EMBL/GenBank/DDBJ whole genome shotgun (WGS) entry which is preliminary data.</text>
</comment>
<reference evidence="1 2" key="1">
    <citation type="journal article" date="2014" name="Genome Biol. Evol.">
        <title>The genome of the myxosporean Thelohanellus kitauei shows adaptations to nutrient acquisition within its fish host.</title>
        <authorList>
            <person name="Yang Y."/>
            <person name="Xiong J."/>
            <person name="Zhou Z."/>
            <person name="Huo F."/>
            <person name="Miao W."/>
            <person name="Ran C."/>
            <person name="Liu Y."/>
            <person name="Zhang J."/>
            <person name="Feng J."/>
            <person name="Wang M."/>
            <person name="Wang M."/>
            <person name="Wang L."/>
            <person name="Yao B."/>
        </authorList>
    </citation>
    <scope>NUCLEOTIDE SEQUENCE [LARGE SCALE GENOMIC DNA]</scope>
    <source>
        <strain evidence="1">Wuqing</strain>
    </source>
</reference>
<keyword evidence="2" id="KW-1185">Reference proteome</keyword>
<dbReference type="Proteomes" id="UP000031668">
    <property type="component" value="Unassembled WGS sequence"/>
</dbReference>
<evidence type="ECO:0000313" key="2">
    <source>
        <dbReference type="Proteomes" id="UP000031668"/>
    </source>
</evidence>
<gene>
    <name evidence="1" type="ORF">RF11_10695</name>
</gene>
<dbReference type="AlphaFoldDB" id="A0A0C2MTZ1"/>
<organism evidence="1 2">
    <name type="scientific">Thelohanellus kitauei</name>
    <name type="common">Myxosporean</name>
    <dbReference type="NCBI Taxonomy" id="669202"/>
    <lineage>
        <taxon>Eukaryota</taxon>
        <taxon>Metazoa</taxon>
        <taxon>Cnidaria</taxon>
        <taxon>Myxozoa</taxon>
        <taxon>Myxosporea</taxon>
        <taxon>Bivalvulida</taxon>
        <taxon>Platysporina</taxon>
        <taxon>Myxobolidae</taxon>
        <taxon>Thelohanellus</taxon>
    </lineage>
</organism>
<sequence length="134" mass="15529">MEVFGRSQSLSDNIKLSTTPLEPYEIQELLPQDGDLGFISCNKKLFLELQTLMKNSIDTIKEFYIMKKKQLKQKPWQISASYMPELTPKADELYQIWFIKSNTNDTASDQCVLEKKPDEELQTINIDILSDEGF</sequence>
<accession>A0A0C2MTZ1</accession>